<dbReference type="Pfam" id="PF03732">
    <property type="entry name" value="Retrotrans_gag"/>
    <property type="match status" value="1"/>
</dbReference>
<feature type="domain" description="Retrotransposon gag" evidence="2">
    <location>
        <begin position="404"/>
        <end position="488"/>
    </location>
</feature>
<keyword evidence="4" id="KW-1185">Reference proteome</keyword>
<accession>A0ABM2A2D5</accession>
<feature type="compositionally biased region" description="Polar residues" evidence="1">
    <location>
        <begin position="620"/>
        <end position="635"/>
    </location>
</feature>
<reference evidence="3" key="2">
    <citation type="submission" date="2025-05" db="UniProtKB">
        <authorList>
            <consortium name="EnsemblMetazoa"/>
        </authorList>
    </citation>
    <scope>IDENTIFICATION</scope>
    <source>
        <strain evidence="3">Foshan</strain>
    </source>
</reference>
<dbReference type="GeneID" id="134287641"/>
<evidence type="ECO:0000256" key="1">
    <source>
        <dbReference type="SAM" id="MobiDB-lite"/>
    </source>
</evidence>
<name>A0ABM2A2D5_AEDAL</name>
<evidence type="ECO:0000259" key="2">
    <source>
        <dbReference type="Pfam" id="PF03732"/>
    </source>
</evidence>
<organism evidence="3 4">
    <name type="scientific">Aedes albopictus</name>
    <name type="common">Asian tiger mosquito</name>
    <name type="synonym">Stegomyia albopicta</name>
    <dbReference type="NCBI Taxonomy" id="7160"/>
    <lineage>
        <taxon>Eukaryota</taxon>
        <taxon>Metazoa</taxon>
        <taxon>Ecdysozoa</taxon>
        <taxon>Arthropoda</taxon>
        <taxon>Hexapoda</taxon>
        <taxon>Insecta</taxon>
        <taxon>Pterygota</taxon>
        <taxon>Neoptera</taxon>
        <taxon>Endopterygota</taxon>
        <taxon>Diptera</taxon>
        <taxon>Nematocera</taxon>
        <taxon>Culicoidea</taxon>
        <taxon>Culicidae</taxon>
        <taxon>Culicinae</taxon>
        <taxon>Aedini</taxon>
        <taxon>Aedes</taxon>
        <taxon>Stegomyia</taxon>
    </lineage>
</organism>
<proteinExistence type="predicted"/>
<evidence type="ECO:0000313" key="3">
    <source>
        <dbReference type="EnsemblMetazoa" id="AALFPA23_023797.P35461"/>
    </source>
</evidence>
<dbReference type="RefSeq" id="XP_062705960.1">
    <property type="nucleotide sequence ID" value="XM_062849976.1"/>
</dbReference>
<evidence type="ECO:0000313" key="4">
    <source>
        <dbReference type="Proteomes" id="UP000069940"/>
    </source>
</evidence>
<dbReference type="Proteomes" id="UP000069940">
    <property type="component" value="Unassembled WGS sequence"/>
</dbReference>
<sequence length="653" mass="74560">MALARPTFDQASELIIKWYYSMRVDFLEVDELEWELESRSITIDDSLSLTQKRKWLRDSLKIEKRSSMSCLVGILKGEVKNEIETCIHKFLELKEKWELIANDDDKNCLGARLSHVGARMVVILTSAKNSPNLHSKLQNMLVELVGILEQGLNDPPLNETVDELANPVENNTRVNQTNANLAECDLTVTTPPPRMTVLSQEDLDWIHSLQNRIVDLEFELQRRKGRDVGTQTSDEIAPLREPPRMTYYNPNHNFGSFPWTNPRPQNPVPSVDHFKQSHGADSCDTRLSNAHSNPPMNTTFPISSHHSNINRLGNDPPNQQTSLPSNPIQQPVHDQSHFQSFSNPYLPNQYAVPYQTRHTLPVSKWNIAKYSGDDQGLKLNEFLEHVQALSQAERVSERELFESAVHLFTGSALKWYMSQRSTGRLMNWQHLFFELRRTYMHPDLDALIKMKIYQRRQQKYESFHEFYFEMEKLFRTMSCQIPDFEKMQILQQNMRVDYKRQMTFLPIADLETLVAAGQKLDALNFSAYNKVFGTDKTVQAIGNKDSGGKKKQKSNISQSDPQVSGQIASVGQPGQFNPNRGNRSQQRPTPNQDTKQFPPNHSRPEPQSSQAQNPPKEAAPSNSPMPGPSGTQPRPTLTLDDVVNNHTPPPNNT</sequence>
<feature type="region of interest" description="Disordered" evidence="1">
    <location>
        <begin position="262"/>
        <end position="340"/>
    </location>
</feature>
<feature type="compositionally biased region" description="Polar residues" evidence="1">
    <location>
        <begin position="285"/>
        <end position="340"/>
    </location>
</feature>
<feature type="compositionally biased region" description="Polar residues" evidence="1">
    <location>
        <begin position="554"/>
        <end position="613"/>
    </location>
</feature>
<reference evidence="4" key="1">
    <citation type="journal article" date="2015" name="Proc. Natl. Acad. Sci. U.S.A.">
        <title>Genome sequence of the Asian Tiger mosquito, Aedes albopictus, reveals insights into its biology, genetics, and evolution.</title>
        <authorList>
            <person name="Chen X.G."/>
            <person name="Jiang X."/>
            <person name="Gu J."/>
            <person name="Xu M."/>
            <person name="Wu Y."/>
            <person name="Deng Y."/>
            <person name="Zhang C."/>
            <person name="Bonizzoni M."/>
            <person name="Dermauw W."/>
            <person name="Vontas J."/>
            <person name="Armbruster P."/>
            <person name="Huang X."/>
            <person name="Yang Y."/>
            <person name="Zhang H."/>
            <person name="He W."/>
            <person name="Peng H."/>
            <person name="Liu Y."/>
            <person name="Wu K."/>
            <person name="Chen J."/>
            <person name="Lirakis M."/>
            <person name="Topalis P."/>
            <person name="Van Leeuwen T."/>
            <person name="Hall A.B."/>
            <person name="Jiang X."/>
            <person name="Thorpe C."/>
            <person name="Mueller R.L."/>
            <person name="Sun C."/>
            <person name="Waterhouse R.M."/>
            <person name="Yan G."/>
            <person name="Tu Z.J."/>
            <person name="Fang X."/>
            <person name="James A.A."/>
        </authorList>
    </citation>
    <scope>NUCLEOTIDE SEQUENCE [LARGE SCALE GENOMIC DNA]</scope>
    <source>
        <strain evidence="4">Foshan</strain>
    </source>
</reference>
<dbReference type="InterPro" id="IPR005162">
    <property type="entry name" value="Retrotrans_gag_dom"/>
</dbReference>
<protein>
    <recommendedName>
        <fullName evidence="2">Retrotransposon gag domain-containing protein</fullName>
    </recommendedName>
</protein>
<feature type="region of interest" description="Disordered" evidence="1">
    <location>
        <begin position="539"/>
        <end position="653"/>
    </location>
</feature>
<dbReference type="EnsemblMetazoa" id="AALFPA23_023797.R35461">
    <property type="protein sequence ID" value="AALFPA23_023797.P35461"/>
    <property type="gene ID" value="AALFPA23_023797"/>
</dbReference>